<evidence type="ECO:0000256" key="3">
    <source>
        <dbReference type="ARBA" id="ARBA00022692"/>
    </source>
</evidence>
<dbReference type="InterPro" id="IPR005691">
    <property type="entry name" value="Tic20"/>
</dbReference>
<keyword evidence="4" id="KW-1001">Plastid inner membrane</keyword>
<dbReference type="Pfam" id="PF16166">
    <property type="entry name" value="TIC20"/>
    <property type="match status" value="1"/>
</dbReference>
<comment type="function">
    <text evidence="7">Involved in protein precursor import into chloroplasts.</text>
</comment>
<evidence type="ECO:0000256" key="4">
    <source>
        <dbReference type="ARBA" id="ARBA00022780"/>
    </source>
</evidence>
<keyword evidence="5 7" id="KW-1133">Transmembrane helix</keyword>
<feature type="transmembrane region" description="Helical" evidence="7">
    <location>
        <begin position="146"/>
        <end position="169"/>
    </location>
</feature>
<sequence length="255" mass="29265">MEATILKPLLGPPLVSSHRLRIPAPARLKSARTLSLPLKTRFWCIRSNALSMPSAIINTRKNNQPLHVLQDSPILPRRGPRPPRVLKDVISSAKSQPVKKPKWWWRTLACLPYLMNFYDHRCWAYAYPTKNVSPFLKAWESYTFPLFFAICHLPNFILSGYAILCYFGIVRNRRLPRFLRLHVMTSVLIGSALQIIGIIGGWCPTWFFPPHFWFAANIVFLVTELYCMVCALRGMGPDVPFVSDAAYLHTDLSLR</sequence>
<evidence type="ECO:0000256" key="5">
    <source>
        <dbReference type="ARBA" id="ARBA00022989"/>
    </source>
</evidence>
<accession>A0A7C9CFS7</accession>
<proteinExistence type="inferred from homology"/>
<evidence type="ECO:0000256" key="6">
    <source>
        <dbReference type="ARBA" id="ARBA00023136"/>
    </source>
</evidence>
<name>A0A7C9CFS7_OPUST</name>
<keyword evidence="3 7" id="KW-0812">Transmembrane</keyword>
<evidence type="ECO:0000256" key="7">
    <source>
        <dbReference type="RuleBase" id="RU367003"/>
    </source>
</evidence>
<feature type="transmembrane region" description="Helical" evidence="7">
    <location>
        <begin position="181"/>
        <end position="200"/>
    </location>
</feature>
<feature type="transmembrane region" description="Helical" evidence="7">
    <location>
        <begin position="212"/>
        <end position="232"/>
    </location>
</feature>
<keyword evidence="7" id="KW-0150">Chloroplast</keyword>
<organism evidence="8">
    <name type="scientific">Opuntia streptacantha</name>
    <name type="common">Prickly pear cactus</name>
    <name type="synonym">Opuntia cardona</name>
    <dbReference type="NCBI Taxonomy" id="393608"/>
    <lineage>
        <taxon>Eukaryota</taxon>
        <taxon>Viridiplantae</taxon>
        <taxon>Streptophyta</taxon>
        <taxon>Embryophyta</taxon>
        <taxon>Tracheophyta</taxon>
        <taxon>Spermatophyta</taxon>
        <taxon>Magnoliopsida</taxon>
        <taxon>eudicotyledons</taxon>
        <taxon>Gunneridae</taxon>
        <taxon>Pentapetalae</taxon>
        <taxon>Caryophyllales</taxon>
        <taxon>Cactineae</taxon>
        <taxon>Cactaceae</taxon>
        <taxon>Opuntioideae</taxon>
        <taxon>Opuntia</taxon>
    </lineage>
</organism>
<keyword evidence="7" id="KW-0934">Plastid</keyword>
<evidence type="ECO:0000256" key="2">
    <source>
        <dbReference type="ARBA" id="ARBA00009596"/>
    </source>
</evidence>
<protein>
    <recommendedName>
        <fullName evidence="7">Protein TIC 20</fullName>
    </recommendedName>
</protein>
<evidence type="ECO:0000313" key="8">
    <source>
        <dbReference type="EMBL" id="MBA4614465.1"/>
    </source>
</evidence>
<comment type="similarity">
    <text evidence="2 7">Belongs to the Tic20 family.</text>
</comment>
<evidence type="ECO:0000256" key="1">
    <source>
        <dbReference type="ARBA" id="ARBA00004478"/>
    </source>
</evidence>
<comment type="subcellular location">
    <subcellularLocation>
        <location evidence="1">Plastid</location>
        <location evidence="1">Chloroplast inner membrane</location>
        <topology evidence="1">Multi-pass membrane protein</topology>
    </subcellularLocation>
    <subcellularLocation>
        <location evidence="7">Plastid</location>
        <location evidence="7">Chloroplast membrane</location>
        <topology evidence="7">Multi-pass membrane protein</topology>
    </subcellularLocation>
</comment>
<reference evidence="8" key="2">
    <citation type="submission" date="2020-07" db="EMBL/GenBank/DDBJ databases">
        <authorList>
            <person name="Vera ALvarez R."/>
            <person name="Arias-Moreno D.M."/>
            <person name="Jimenez-Jacinto V."/>
            <person name="Jimenez-Bremont J.F."/>
            <person name="Swaminathan K."/>
            <person name="Moose S.P."/>
            <person name="Guerrero-Gonzalez M.L."/>
            <person name="Marino-Ramirez L."/>
            <person name="Landsman D."/>
            <person name="Rodriguez-Kessler M."/>
            <person name="Delgado-Sanchez P."/>
        </authorList>
    </citation>
    <scope>NUCLEOTIDE SEQUENCE</scope>
    <source>
        <tissue evidence="8">Cladode</tissue>
    </source>
</reference>
<dbReference type="GO" id="GO:0009706">
    <property type="term" value="C:chloroplast inner membrane"/>
    <property type="evidence" value="ECO:0007669"/>
    <property type="project" value="UniProtKB-SubCell"/>
</dbReference>
<dbReference type="PANTHER" id="PTHR33510">
    <property type="entry name" value="PROTEIN TIC 20-II, CHLOROPLASTIC"/>
    <property type="match status" value="1"/>
</dbReference>
<dbReference type="EMBL" id="GISG01002434">
    <property type="protein sequence ID" value="MBA4614465.1"/>
    <property type="molecule type" value="Transcribed_RNA"/>
</dbReference>
<dbReference type="PANTHER" id="PTHR33510:SF9">
    <property type="entry name" value="HIT-TYPE ZINC FINGER FAMILY PROTEIN-RELATED"/>
    <property type="match status" value="1"/>
</dbReference>
<dbReference type="AlphaFoldDB" id="A0A7C9CFS7"/>
<keyword evidence="6 7" id="KW-0472">Membrane</keyword>
<comment type="caution">
    <text evidence="7">Lacks conserved residue(s) required for the propagation of feature annotation.</text>
</comment>
<reference evidence="8" key="1">
    <citation type="journal article" date="2013" name="J. Plant Res.">
        <title>Effect of fungi and light on seed germination of three Opuntia species from semiarid lands of central Mexico.</title>
        <authorList>
            <person name="Delgado-Sanchez P."/>
            <person name="Jimenez-Bremont J.F."/>
            <person name="Guerrero-Gonzalez Mde L."/>
            <person name="Flores J."/>
        </authorList>
    </citation>
    <scope>NUCLEOTIDE SEQUENCE</scope>
    <source>
        <tissue evidence="8">Cladode</tissue>
    </source>
</reference>
<dbReference type="EMBL" id="GISG01002433">
    <property type="protein sequence ID" value="MBA4614464.1"/>
    <property type="molecule type" value="Transcribed_RNA"/>
</dbReference>